<dbReference type="EMBL" id="CP024988">
    <property type="protein sequence ID" value="AWT25659.1"/>
    <property type="molecule type" value="Genomic_DNA"/>
</dbReference>
<evidence type="ECO:0000313" key="10">
    <source>
        <dbReference type="Proteomes" id="UP000247696"/>
    </source>
</evidence>
<evidence type="ECO:0000256" key="2">
    <source>
        <dbReference type="ARBA" id="ARBA00022475"/>
    </source>
</evidence>
<evidence type="ECO:0000259" key="8">
    <source>
        <dbReference type="Pfam" id="PF06271"/>
    </source>
</evidence>
<keyword evidence="5 7" id="KW-0472">Membrane</keyword>
<keyword evidence="3 7" id="KW-0812">Transmembrane</keyword>
<dbReference type="AlphaFoldDB" id="A0A2Z3YP18"/>
<feature type="transmembrane region" description="Helical" evidence="7">
    <location>
        <begin position="269"/>
        <end position="297"/>
    </location>
</feature>
<sequence length="321" mass="34212">MVRTDPDHSSPLTERLHRHLNPAPAVPGAGFSHFPASPAIPVAHGDVSADSCRTSRFLPVPGCPLASPPHHPLRYRWGTETPSEIIDERPHVLMSNPYGPPDNPFDGEDRTAGRDNTGSQLPSYGDYAGGGPAAGPGDGFAPAGGGAVLAGGMYAGAGKRLGAYLIDSVLLGVVGVILLYIFASQDISEYSDQLTAWADAGSPEGDTPTMKLAGVLTASLITLVLWYIYRVVSEVRWGQTLGKKLLGIRVVDADGQLVRAKASFLRNSWYIVVFLLVTFVGLIGQIVSLILMAILGFTIARSSQGQHTFDQWARTYVVNVH</sequence>
<feature type="transmembrane region" description="Helical" evidence="7">
    <location>
        <begin position="212"/>
        <end position="229"/>
    </location>
</feature>
<evidence type="ECO:0000256" key="1">
    <source>
        <dbReference type="ARBA" id="ARBA00004651"/>
    </source>
</evidence>
<protein>
    <recommendedName>
        <fullName evidence="8">RDD domain-containing protein</fullName>
    </recommendedName>
</protein>
<dbReference type="GO" id="GO:0005886">
    <property type="term" value="C:plasma membrane"/>
    <property type="evidence" value="ECO:0007669"/>
    <property type="project" value="UniProtKB-SubCell"/>
</dbReference>
<reference evidence="10" key="1">
    <citation type="submission" date="2017-11" db="EMBL/GenBank/DDBJ databases">
        <title>Otitis media/interna in a cat caused by the recently described species Corynebacterium provencense.</title>
        <authorList>
            <person name="Kittl S."/>
            <person name="Brodard I."/>
            <person name="Rychener L."/>
            <person name="Jores J."/>
            <person name="Roosje P."/>
            <person name="Gobeli Brawand S."/>
        </authorList>
    </citation>
    <scope>NUCLEOTIDE SEQUENCE [LARGE SCALE GENOMIC DNA]</scope>
    <source>
        <strain evidence="10">17KM38</strain>
    </source>
</reference>
<dbReference type="Pfam" id="PF06271">
    <property type="entry name" value="RDD"/>
    <property type="match status" value="1"/>
</dbReference>
<name>A0A2Z3YP18_9CORY</name>
<keyword evidence="10" id="KW-1185">Reference proteome</keyword>
<feature type="region of interest" description="Disordered" evidence="6">
    <location>
        <begin position="91"/>
        <end position="128"/>
    </location>
</feature>
<evidence type="ECO:0000256" key="6">
    <source>
        <dbReference type="SAM" id="MobiDB-lite"/>
    </source>
</evidence>
<proteinExistence type="predicted"/>
<keyword evidence="2" id="KW-1003">Cell membrane</keyword>
<evidence type="ECO:0000256" key="7">
    <source>
        <dbReference type="SAM" id="Phobius"/>
    </source>
</evidence>
<comment type="subcellular location">
    <subcellularLocation>
        <location evidence="1">Cell membrane</location>
        <topology evidence="1">Multi-pass membrane protein</topology>
    </subcellularLocation>
</comment>
<accession>A0A2Z3YP18</accession>
<feature type="transmembrane region" description="Helical" evidence="7">
    <location>
        <begin position="161"/>
        <end position="183"/>
    </location>
</feature>
<keyword evidence="4 7" id="KW-1133">Transmembrane helix</keyword>
<feature type="domain" description="RDD" evidence="8">
    <location>
        <begin position="154"/>
        <end position="313"/>
    </location>
</feature>
<dbReference type="KEGG" id="cpre:Csp1_08510"/>
<dbReference type="InterPro" id="IPR010432">
    <property type="entry name" value="RDD"/>
</dbReference>
<evidence type="ECO:0000256" key="5">
    <source>
        <dbReference type="ARBA" id="ARBA00023136"/>
    </source>
</evidence>
<dbReference type="InterPro" id="IPR051791">
    <property type="entry name" value="Pra-immunoreactive"/>
</dbReference>
<organism evidence="9 10">
    <name type="scientific">Corynebacterium provencense</name>
    <dbReference type="NCBI Taxonomy" id="1737425"/>
    <lineage>
        <taxon>Bacteria</taxon>
        <taxon>Bacillati</taxon>
        <taxon>Actinomycetota</taxon>
        <taxon>Actinomycetes</taxon>
        <taxon>Mycobacteriales</taxon>
        <taxon>Corynebacteriaceae</taxon>
        <taxon>Corynebacterium</taxon>
    </lineage>
</organism>
<dbReference type="Proteomes" id="UP000247696">
    <property type="component" value="Chromosome"/>
</dbReference>
<dbReference type="PANTHER" id="PTHR36115">
    <property type="entry name" value="PROLINE-RICH ANTIGEN HOMOLOG-RELATED"/>
    <property type="match status" value="1"/>
</dbReference>
<dbReference type="STRING" id="1737425.GCA_900049755_00439"/>
<evidence type="ECO:0000256" key="3">
    <source>
        <dbReference type="ARBA" id="ARBA00022692"/>
    </source>
</evidence>
<gene>
    <name evidence="9" type="ORF">Csp1_08510</name>
</gene>
<evidence type="ECO:0000313" key="9">
    <source>
        <dbReference type="EMBL" id="AWT25659.1"/>
    </source>
</evidence>
<evidence type="ECO:0000256" key="4">
    <source>
        <dbReference type="ARBA" id="ARBA00022989"/>
    </source>
</evidence>